<organism evidence="2 3">
    <name type="scientific">Pseudogulbenkiania ferrooxidans EGD-HP2</name>
    <dbReference type="NCBI Taxonomy" id="1388764"/>
    <lineage>
        <taxon>Bacteria</taxon>
        <taxon>Pseudomonadati</taxon>
        <taxon>Pseudomonadota</taxon>
        <taxon>Betaproteobacteria</taxon>
        <taxon>Neisseriales</taxon>
        <taxon>Chromobacteriaceae</taxon>
        <taxon>Pseudogulbenkiania</taxon>
    </lineage>
</organism>
<protein>
    <submittedName>
        <fullName evidence="2">Uncharacterized protein</fullName>
    </submittedName>
</protein>
<dbReference type="RefSeq" id="WP_021475293.1">
    <property type="nucleotide sequence ID" value="NZ_AVPH01000031.1"/>
</dbReference>
<proteinExistence type="predicted"/>
<name>A0ABN0NBL7_9NEIS</name>
<evidence type="ECO:0000313" key="2">
    <source>
        <dbReference type="EMBL" id="ERE19477.1"/>
    </source>
</evidence>
<keyword evidence="3" id="KW-1185">Reference proteome</keyword>
<dbReference type="Proteomes" id="UP000016426">
    <property type="component" value="Unassembled WGS sequence"/>
</dbReference>
<evidence type="ECO:0000313" key="3">
    <source>
        <dbReference type="Proteomes" id="UP000016426"/>
    </source>
</evidence>
<accession>A0ABN0NBL7</accession>
<sequence length="550" mass="59039">MVNSVNLKACTAGSQLSEIRAETAGGPDKVVSSEKGVSLDQAQEAAVSNSRLFEAGVSMMILDDPGQIGRVFDDYGAKLASVLTPLFADGDKACNKPDAVVFNGKPMALRDVFRTTLVSPLTSPASDQIGRKTTSGGSGEAWISAQLSSPLMREQGGELKYADQKGGHDLLTKIKAASSFGTTVWQLLNDKTHGEKNGAALRDMLAPLGGSQQRDCVARFDEFKSRTRTERFDDAVSRMRSERPPQVDYQVDYSSAGDHGLGFGRVAVTAHDKENQPALDALLGHDPDKGQRYANINGVPRHGAPIDTPEGERMPTRPFTMSRAEVENLPEAYAKLRFGDKGGFQELLKQHEFPHGTGVNRWQPYGTFATESNLRGLPSAGAQSGGTCDTLLALHTLSDEGIYNRPDIVEPATLGVAAFMNFGAYHTFAETIPIGMSVANDDDEYNPSSGTASAYGEALQKQGKLQDLPGYATAELTAPTHTNLQHDALYDRLANLVGQHAGAGIAGHVADLSEAHKSTLEALRSEHPELRETPQIQTTRLELGQIGQHV</sequence>
<evidence type="ECO:0000256" key="1">
    <source>
        <dbReference type="SAM" id="MobiDB-lite"/>
    </source>
</evidence>
<dbReference type="EMBL" id="AVPH01000031">
    <property type="protein sequence ID" value="ERE19477.1"/>
    <property type="molecule type" value="Genomic_DNA"/>
</dbReference>
<comment type="caution">
    <text evidence="2">The sequence shown here is derived from an EMBL/GenBank/DDBJ whole genome shotgun (WGS) entry which is preliminary data.</text>
</comment>
<gene>
    <name evidence="2" type="ORF">O166_20145</name>
</gene>
<feature type="region of interest" description="Disordered" evidence="1">
    <location>
        <begin position="295"/>
        <end position="315"/>
    </location>
</feature>
<reference evidence="2 3" key="1">
    <citation type="journal article" date="2013" name="Genome Announc.">
        <title>Genome Sequence of the Pigment-Producing Bacterium Pseudogulbenkiania ferrooxidans, Isolated from Loktak Lake.</title>
        <authorList>
            <person name="Puranik S."/>
            <person name="Talkal R."/>
            <person name="Qureshi A."/>
            <person name="Khardenavis A."/>
            <person name="Kapley A."/>
            <person name="Purohit H.J."/>
        </authorList>
    </citation>
    <scope>NUCLEOTIDE SEQUENCE [LARGE SCALE GENOMIC DNA]</scope>
    <source>
        <strain evidence="2 3">EGD-HP2</strain>
    </source>
</reference>